<sequence>MIRPIDQVLEDIQKFEPVNNTWLKLEDLLAELWETQQPEKGIDVMLGVLERFPEEDGGGVLWSIVHGLESLPNYADKLLKSVEKQPSNLGLIMVSRIANTGVNVIGNRPIKAILQQVLQHEMASAALQEEVIEINERIKNRL</sequence>
<dbReference type="RefSeq" id="WP_302042360.1">
    <property type="nucleotide sequence ID" value="NZ_JAUKPO010000067.1"/>
</dbReference>
<evidence type="ECO:0008006" key="3">
    <source>
        <dbReference type="Google" id="ProtNLM"/>
    </source>
</evidence>
<comment type="caution">
    <text evidence="1">The sequence shown here is derived from an EMBL/GenBank/DDBJ whole genome shotgun (WGS) entry which is preliminary data.</text>
</comment>
<evidence type="ECO:0000313" key="1">
    <source>
        <dbReference type="EMBL" id="MDO1451563.1"/>
    </source>
</evidence>
<dbReference type="EMBL" id="JAUKPO010000067">
    <property type="protein sequence ID" value="MDO1451563.1"/>
    <property type="molecule type" value="Genomic_DNA"/>
</dbReference>
<gene>
    <name evidence="1" type="ORF">Q0590_35150</name>
</gene>
<dbReference type="Proteomes" id="UP001168528">
    <property type="component" value="Unassembled WGS sequence"/>
</dbReference>
<keyword evidence="2" id="KW-1185">Reference proteome</keyword>
<name>A0ABT8RHK5_9BACT</name>
<proteinExistence type="predicted"/>
<protein>
    <recommendedName>
        <fullName evidence="3">DUF1641 domain-containing protein</fullName>
    </recommendedName>
</protein>
<reference evidence="1" key="1">
    <citation type="submission" date="2023-07" db="EMBL/GenBank/DDBJ databases">
        <title>The genome sequence of Rhodocytophaga aerolata KACC 12507.</title>
        <authorList>
            <person name="Zhang X."/>
        </authorList>
    </citation>
    <scope>NUCLEOTIDE SEQUENCE</scope>
    <source>
        <strain evidence="1">KACC 12507</strain>
    </source>
</reference>
<organism evidence="1 2">
    <name type="scientific">Rhodocytophaga aerolata</name>
    <dbReference type="NCBI Taxonomy" id="455078"/>
    <lineage>
        <taxon>Bacteria</taxon>
        <taxon>Pseudomonadati</taxon>
        <taxon>Bacteroidota</taxon>
        <taxon>Cytophagia</taxon>
        <taxon>Cytophagales</taxon>
        <taxon>Rhodocytophagaceae</taxon>
        <taxon>Rhodocytophaga</taxon>
    </lineage>
</organism>
<evidence type="ECO:0000313" key="2">
    <source>
        <dbReference type="Proteomes" id="UP001168528"/>
    </source>
</evidence>
<accession>A0ABT8RHK5</accession>